<comment type="caution">
    <text evidence="1">The sequence shown here is derived from an EMBL/GenBank/DDBJ whole genome shotgun (WGS) entry which is preliminary data.</text>
</comment>
<proteinExistence type="predicted"/>
<name>A0A2P6QWX3_ROSCH</name>
<reference evidence="1 2" key="1">
    <citation type="journal article" date="2018" name="Nat. Genet.">
        <title>The Rosa genome provides new insights in the design of modern roses.</title>
        <authorList>
            <person name="Bendahmane M."/>
        </authorList>
    </citation>
    <scope>NUCLEOTIDE SEQUENCE [LARGE SCALE GENOMIC DNA]</scope>
    <source>
        <strain evidence="2">cv. Old Blush</strain>
    </source>
</reference>
<dbReference type="STRING" id="74649.A0A2P6QWX3"/>
<dbReference type="Proteomes" id="UP000238479">
    <property type="component" value="Chromosome 4"/>
</dbReference>
<accession>A0A2P6QWX3</accession>
<sequence length="66" mass="7459">MMVTFCSALFLVVPNKSWIVMPVVSHASVPVTLFVFMQFPLLVEIFISTYGRGIFDREGQALDTNF</sequence>
<organism evidence="1 2">
    <name type="scientific">Rosa chinensis</name>
    <name type="common">China rose</name>
    <dbReference type="NCBI Taxonomy" id="74649"/>
    <lineage>
        <taxon>Eukaryota</taxon>
        <taxon>Viridiplantae</taxon>
        <taxon>Streptophyta</taxon>
        <taxon>Embryophyta</taxon>
        <taxon>Tracheophyta</taxon>
        <taxon>Spermatophyta</taxon>
        <taxon>Magnoliopsida</taxon>
        <taxon>eudicotyledons</taxon>
        <taxon>Gunneridae</taxon>
        <taxon>Pentapetalae</taxon>
        <taxon>rosids</taxon>
        <taxon>fabids</taxon>
        <taxon>Rosales</taxon>
        <taxon>Rosaceae</taxon>
        <taxon>Rosoideae</taxon>
        <taxon>Rosoideae incertae sedis</taxon>
        <taxon>Rosa</taxon>
    </lineage>
</organism>
<dbReference type="Gramene" id="PRQ38654">
    <property type="protein sequence ID" value="PRQ38654"/>
    <property type="gene ID" value="RchiOBHm_Chr4g0416381"/>
</dbReference>
<dbReference type="AlphaFoldDB" id="A0A2P6QWX3"/>
<evidence type="ECO:0000313" key="1">
    <source>
        <dbReference type="EMBL" id="PRQ38654.1"/>
    </source>
</evidence>
<dbReference type="EMBL" id="PDCK01000042">
    <property type="protein sequence ID" value="PRQ38654.1"/>
    <property type="molecule type" value="Genomic_DNA"/>
</dbReference>
<evidence type="ECO:0000313" key="2">
    <source>
        <dbReference type="Proteomes" id="UP000238479"/>
    </source>
</evidence>
<protein>
    <submittedName>
        <fullName evidence="1">Uncharacterized protein</fullName>
    </submittedName>
</protein>
<gene>
    <name evidence="1" type="ORF">RchiOBHm_Chr4g0416381</name>
</gene>
<keyword evidence="2" id="KW-1185">Reference proteome</keyword>